<dbReference type="EMBL" id="KN831777">
    <property type="protein sequence ID" value="KIM42853.1"/>
    <property type="molecule type" value="Genomic_DNA"/>
</dbReference>
<gene>
    <name evidence="1" type="ORF">M413DRAFT_444498</name>
</gene>
<keyword evidence="2" id="KW-1185">Reference proteome</keyword>
<dbReference type="AlphaFoldDB" id="A0A0C2XYY9"/>
<dbReference type="OrthoDB" id="2788229at2759"/>
<sequence>MSLPQELIDCIIDELGSSEGGSDPECREALKACSLTSSSFLATSRKHLFAKVRLEESKNKQDLQRSLDLARLLEVLVEDNRISSTGDSIPPLASYIRSLSILLSPIRACENKRQRKRKLDPNPSSDIPAILEILIASSPISSFSLEFIGGTVRDWQYVDESLKAGVESLCRLPSTTTVHCILLEGFPTTLIASCPNLKALSLNAIRLPATSSPGYFPHLGSLVLHSHRPIELLEPLACFGPSSLPSLRHIEFPVGAWAGMIFPRAQELEILKWSPSLQSIKAKVSCDDIENINSGFPIDVDLSLLPALRSLWL</sequence>
<proteinExistence type="predicted"/>
<reference evidence="1 2" key="1">
    <citation type="submission" date="2014-04" db="EMBL/GenBank/DDBJ databases">
        <authorList>
            <consortium name="DOE Joint Genome Institute"/>
            <person name="Kuo A."/>
            <person name="Gay G."/>
            <person name="Dore J."/>
            <person name="Kohler A."/>
            <person name="Nagy L.G."/>
            <person name="Floudas D."/>
            <person name="Copeland A."/>
            <person name="Barry K.W."/>
            <person name="Cichocki N."/>
            <person name="Veneault-Fourrey C."/>
            <person name="LaButti K."/>
            <person name="Lindquist E.A."/>
            <person name="Lipzen A."/>
            <person name="Lundell T."/>
            <person name="Morin E."/>
            <person name="Murat C."/>
            <person name="Sun H."/>
            <person name="Tunlid A."/>
            <person name="Henrissat B."/>
            <person name="Grigoriev I.V."/>
            <person name="Hibbett D.S."/>
            <person name="Martin F."/>
            <person name="Nordberg H.P."/>
            <person name="Cantor M.N."/>
            <person name="Hua S.X."/>
        </authorList>
    </citation>
    <scope>NUCLEOTIDE SEQUENCE [LARGE SCALE GENOMIC DNA]</scope>
    <source>
        <strain evidence="2">h7</strain>
    </source>
</reference>
<evidence type="ECO:0000313" key="1">
    <source>
        <dbReference type="EMBL" id="KIM42853.1"/>
    </source>
</evidence>
<accession>A0A0C2XYY9</accession>
<name>A0A0C2XYY9_HEBCY</name>
<reference evidence="2" key="2">
    <citation type="submission" date="2015-01" db="EMBL/GenBank/DDBJ databases">
        <title>Evolutionary Origins and Diversification of the Mycorrhizal Mutualists.</title>
        <authorList>
            <consortium name="DOE Joint Genome Institute"/>
            <consortium name="Mycorrhizal Genomics Consortium"/>
            <person name="Kohler A."/>
            <person name="Kuo A."/>
            <person name="Nagy L.G."/>
            <person name="Floudas D."/>
            <person name="Copeland A."/>
            <person name="Barry K.W."/>
            <person name="Cichocki N."/>
            <person name="Veneault-Fourrey C."/>
            <person name="LaButti K."/>
            <person name="Lindquist E.A."/>
            <person name="Lipzen A."/>
            <person name="Lundell T."/>
            <person name="Morin E."/>
            <person name="Murat C."/>
            <person name="Riley R."/>
            <person name="Ohm R."/>
            <person name="Sun H."/>
            <person name="Tunlid A."/>
            <person name="Henrissat B."/>
            <person name="Grigoriev I.V."/>
            <person name="Hibbett D.S."/>
            <person name="Martin F."/>
        </authorList>
    </citation>
    <scope>NUCLEOTIDE SEQUENCE [LARGE SCALE GENOMIC DNA]</scope>
    <source>
        <strain evidence="2">h7</strain>
    </source>
</reference>
<evidence type="ECO:0000313" key="2">
    <source>
        <dbReference type="Proteomes" id="UP000053424"/>
    </source>
</evidence>
<organism evidence="1 2">
    <name type="scientific">Hebeloma cylindrosporum</name>
    <dbReference type="NCBI Taxonomy" id="76867"/>
    <lineage>
        <taxon>Eukaryota</taxon>
        <taxon>Fungi</taxon>
        <taxon>Dikarya</taxon>
        <taxon>Basidiomycota</taxon>
        <taxon>Agaricomycotina</taxon>
        <taxon>Agaricomycetes</taxon>
        <taxon>Agaricomycetidae</taxon>
        <taxon>Agaricales</taxon>
        <taxon>Agaricineae</taxon>
        <taxon>Hymenogastraceae</taxon>
        <taxon>Hebeloma</taxon>
    </lineage>
</organism>
<evidence type="ECO:0008006" key="3">
    <source>
        <dbReference type="Google" id="ProtNLM"/>
    </source>
</evidence>
<dbReference type="HOGENOM" id="CLU_048140_0_0_1"/>
<protein>
    <recommendedName>
        <fullName evidence="3">F-box domain-containing protein</fullName>
    </recommendedName>
</protein>
<dbReference type="Proteomes" id="UP000053424">
    <property type="component" value="Unassembled WGS sequence"/>
</dbReference>
<feature type="non-terminal residue" evidence="1">
    <location>
        <position position="1"/>
    </location>
</feature>